<evidence type="ECO:0008006" key="4">
    <source>
        <dbReference type="Google" id="ProtNLM"/>
    </source>
</evidence>
<dbReference type="EMBL" id="JAENGZ010000107">
    <property type="protein sequence ID" value="KAG6968977.1"/>
    <property type="molecule type" value="Genomic_DNA"/>
</dbReference>
<gene>
    <name evidence="2" type="ORF">JG687_00003459</name>
</gene>
<feature type="transmembrane region" description="Helical" evidence="1">
    <location>
        <begin position="26"/>
        <end position="45"/>
    </location>
</feature>
<evidence type="ECO:0000313" key="2">
    <source>
        <dbReference type="EMBL" id="KAG6968977.1"/>
    </source>
</evidence>
<keyword evidence="1" id="KW-1133">Transmembrane helix</keyword>
<sequence length="99" mass="11876">MEDPSELYEDTDGTTKQEFPAQYCHILQHSLSSAFFAYIPVYMWVKVVRQTNKAMREYERAHRITEMPLFTLQEIMKKNVILFYMELVHKGVYANYWGQ</sequence>
<keyword evidence="1" id="KW-0812">Transmembrane</keyword>
<evidence type="ECO:0000313" key="3">
    <source>
        <dbReference type="Proteomes" id="UP000688947"/>
    </source>
</evidence>
<dbReference type="OrthoDB" id="6077919at2759"/>
<evidence type="ECO:0000256" key="1">
    <source>
        <dbReference type="SAM" id="Phobius"/>
    </source>
</evidence>
<reference evidence="2" key="1">
    <citation type="submission" date="2021-01" db="EMBL/GenBank/DDBJ databases">
        <title>Phytophthora aleatoria, a newly-described species from Pinus radiata is distinct from Phytophthora cactorum isolates based on comparative genomics.</title>
        <authorList>
            <person name="Mcdougal R."/>
            <person name="Panda P."/>
            <person name="Williams N."/>
            <person name="Studholme D.J."/>
        </authorList>
    </citation>
    <scope>NUCLEOTIDE SEQUENCE</scope>
    <source>
        <strain evidence="2">NZFS 3830</strain>
    </source>
</reference>
<protein>
    <recommendedName>
        <fullName evidence="4">PiggyBac transposable element-derived protein domain-containing protein</fullName>
    </recommendedName>
</protein>
<comment type="caution">
    <text evidence="2">The sequence shown here is derived from an EMBL/GenBank/DDBJ whole genome shotgun (WGS) entry which is preliminary data.</text>
</comment>
<organism evidence="2 3">
    <name type="scientific">Phytophthora cactorum</name>
    <dbReference type="NCBI Taxonomy" id="29920"/>
    <lineage>
        <taxon>Eukaryota</taxon>
        <taxon>Sar</taxon>
        <taxon>Stramenopiles</taxon>
        <taxon>Oomycota</taxon>
        <taxon>Peronosporomycetes</taxon>
        <taxon>Peronosporales</taxon>
        <taxon>Peronosporaceae</taxon>
        <taxon>Phytophthora</taxon>
    </lineage>
</organism>
<proteinExistence type="predicted"/>
<dbReference type="AlphaFoldDB" id="A0A8T1URF1"/>
<dbReference type="Proteomes" id="UP000688947">
    <property type="component" value="Unassembled WGS sequence"/>
</dbReference>
<keyword evidence="1" id="KW-0472">Membrane</keyword>
<name>A0A8T1URF1_9STRA</name>
<accession>A0A8T1URF1</accession>